<dbReference type="Proteomes" id="UP000248925">
    <property type="component" value="Unassembled WGS sequence"/>
</dbReference>
<dbReference type="GO" id="GO:0005829">
    <property type="term" value="C:cytosol"/>
    <property type="evidence" value="ECO:0007669"/>
    <property type="project" value="TreeGrafter"/>
</dbReference>
<sequence>METNLFSPLELAGINLPTRIVMAPLTRSRAAQPGNVPSALNVEYYRQRASAALIITEATQISQQGQGYAWTPGIYTPEQIAGWSAVSEAVHLEGGRIFLQLWHVGRVSHPSFQPNGGLPVAPTAMPVPGKTFIVDENGQGIWTDVPVPQELTVEAIQQIIADYVKAARNAIEAGMDGVEIHAGNGYLLDQFINSHSNHRRDDYGGSIQSRARFLLEVTDAISAAIGSRRVGVRLTPMGRFMGMGDETPEQTFGYIAEELDKRHLAYLHLVEPEIIGTVLDENFDPRWGAIMKLLRDRFKGTMILAGGYDYHKAEAAIAAGRGDLIAFGRPFISNPDLPERLRTGSPLNAPDVSTFFGGDFQGYTDYPSFSPVKGVLSDD</sequence>
<dbReference type="InterPro" id="IPR001155">
    <property type="entry name" value="OxRdtase_FMN_N"/>
</dbReference>
<evidence type="ECO:0000256" key="1">
    <source>
        <dbReference type="ARBA" id="ARBA00001917"/>
    </source>
</evidence>
<dbReference type="Gene3D" id="3.20.20.70">
    <property type="entry name" value="Aldolase class I"/>
    <property type="match status" value="1"/>
</dbReference>
<reference evidence="5 6" key="1">
    <citation type="journal article" date="2018" name="Sci. Rep.">
        <title>Rhizobium tumorigenes sp. nov., a novel plant tumorigenic bacterium isolated from cane gall tumors on thornless blackberry.</title>
        <authorList>
            <person name="Kuzmanovi N."/>
            <person name="Smalla K."/>
            <person name="Gronow S."/>
            <person name="PuBawska J."/>
        </authorList>
    </citation>
    <scope>NUCLEOTIDE SEQUENCE [LARGE SCALE GENOMIC DNA]</scope>
    <source>
        <strain evidence="5 6">CCBAU 85046</strain>
    </source>
</reference>
<dbReference type="FunFam" id="3.20.20.70:FF:000059">
    <property type="entry name" value="N-ethylmaleimide reductase, FMN-linked"/>
    <property type="match status" value="1"/>
</dbReference>
<dbReference type="PANTHER" id="PTHR22893:SF91">
    <property type="entry name" value="NADPH DEHYDROGENASE 2-RELATED"/>
    <property type="match status" value="1"/>
</dbReference>
<dbReference type="EMBL" id="PCDP01000076">
    <property type="protein sequence ID" value="PZM08022.1"/>
    <property type="molecule type" value="Genomic_DNA"/>
</dbReference>
<keyword evidence="3" id="KW-0560">Oxidoreductase</keyword>
<proteinExistence type="inferred from homology"/>
<evidence type="ECO:0000313" key="6">
    <source>
        <dbReference type="Proteomes" id="UP000248925"/>
    </source>
</evidence>
<comment type="caution">
    <text evidence="5">The sequence shown here is derived from an EMBL/GenBank/DDBJ whole genome shotgun (WGS) entry which is preliminary data.</text>
</comment>
<dbReference type="NCBIfam" id="NF007899">
    <property type="entry name" value="PRK10605.1"/>
    <property type="match status" value="1"/>
</dbReference>
<dbReference type="OrthoDB" id="9804454at2"/>
<dbReference type="CDD" id="cd02933">
    <property type="entry name" value="OYE_like_FMN"/>
    <property type="match status" value="1"/>
</dbReference>
<dbReference type="Pfam" id="PF00724">
    <property type="entry name" value="Oxidored_FMN"/>
    <property type="match status" value="1"/>
</dbReference>
<dbReference type="PANTHER" id="PTHR22893">
    <property type="entry name" value="NADH OXIDOREDUCTASE-RELATED"/>
    <property type="match status" value="1"/>
</dbReference>
<evidence type="ECO:0000259" key="4">
    <source>
        <dbReference type="Pfam" id="PF00724"/>
    </source>
</evidence>
<dbReference type="GO" id="GO:0016628">
    <property type="term" value="F:oxidoreductase activity, acting on the CH-CH group of donors, NAD or NADP as acceptor"/>
    <property type="evidence" value="ECO:0007669"/>
    <property type="project" value="UniProtKB-ARBA"/>
</dbReference>
<evidence type="ECO:0000256" key="3">
    <source>
        <dbReference type="ARBA" id="ARBA00023002"/>
    </source>
</evidence>
<comment type="similarity">
    <text evidence="2">Belongs to the NADH:flavin oxidoreductase/NADH oxidase family.</text>
</comment>
<evidence type="ECO:0000256" key="2">
    <source>
        <dbReference type="ARBA" id="ARBA00005979"/>
    </source>
</evidence>
<dbReference type="InterPro" id="IPR045247">
    <property type="entry name" value="Oye-like"/>
</dbReference>
<accession>A0A2W4C2Z0</accession>
<name>A0A2W4C2Z0_9HYPH</name>
<comment type="cofactor">
    <cofactor evidence="1">
        <name>FMN</name>
        <dbReference type="ChEBI" id="CHEBI:58210"/>
    </cofactor>
</comment>
<keyword evidence="6" id="KW-1185">Reference proteome</keyword>
<protein>
    <submittedName>
        <fullName evidence="5">Alkene reductase</fullName>
    </submittedName>
</protein>
<feature type="domain" description="NADH:flavin oxidoreductase/NADH oxidase N-terminal" evidence="4">
    <location>
        <begin position="5"/>
        <end position="348"/>
    </location>
</feature>
<evidence type="ECO:0000313" key="5">
    <source>
        <dbReference type="EMBL" id="PZM08022.1"/>
    </source>
</evidence>
<dbReference type="AlphaFoldDB" id="A0A2W4C2Z0"/>
<dbReference type="SUPFAM" id="SSF51395">
    <property type="entry name" value="FMN-linked oxidoreductases"/>
    <property type="match status" value="1"/>
</dbReference>
<dbReference type="RefSeq" id="WP_111164062.1">
    <property type="nucleotide sequence ID" value="NZ_PCDP01000076.1"/>
</dbReference>
<dbReference type="InterPro" id="IPR013785">
    <property type="entry name" value="Aldolase_TIM"/>
</dbReference>
<dbReference type="GO" id="GO:0010181">
    <property type="term" value="F:FMN binding"/>
    <property type="evidence" value="ECO:0007669"/>
    <property type="project" value="InterPro"/>
</dbReference>
<organism evidence="5 6">
    <name type="scientific">Rhizobium tubonense</name>
    <dbReference type="NCBI Taxonomy" id="484088"/>
    <lineage>
        <taxon>Bacteria</taxon>
        <taxon>Pseudomonadati</taxon>
        <taxon>Pseudomonadota</taxon>
        <taxon>Alphaproteobacteria</taxon>
        <taxon>Hyphomicrobiales</taxon>
        <taxon>Rhizobiaceae</taxon>
        <taxon>Rhizobium/Agrobacterium group</taxon>
        <taxon>Rhizobium</taxon>
    </lineage>
</organism>
<gene>
    <name evidence="5" type="ORF">CPY51_30190</name>
</gene>